<dbReference type="PANTHER" id="PTHR30203:SF25">
    <property type="entry name" value="OUTER MEMBRANE PROTEIN-RELATED"/>
    <property type="match status" value="1"/>
</dbReference>
<organism evidence="4 5">
    <name type="scientific">Phenylobacterium deserti</name>
    <dbReference type="NCBI Taxonomy" id="1914756"/>
    <lineage>
        <taxon>Bacteria</taxon>
        <taxon>Pseudomonadati</taxon>
        <taxon>Pseudomonadota</taxon>
        <taxon>Alphaproteobacteria</taxon>
        <taxon>Caulobacterales</taxon>
        <taxon>Caulobacteraceae</taxon>
        <taxon>Phenylobacterium</taxon>
    </lineage>
</organism>
<comment type="caution">
    <text evidence="4">The sequence shown here is derived from an EMBL/GenBank/DDBJ whole genome shotgun (WGS) entry which is preliminary data.</text>
</comment>
<keyword evidence="5" id="KW-1185">Reference proteome</keyword>
<evidence type="ECO:0000256" key="1">
    <source>
        <dbReference type="ARBA" id="ARBA00007613"/>
    </source>
</evidence>
<dbReference type="Gene3D" id="2.20.200.10">
    <property type="entry name" value="Outer membrane efflux proteins (OEP)"/>
    <property type="match status" value="1"/>
</dbReference>
<feature type="coiled-coil region" evidence="3">
    <location>
        <begin position="145"/>
        <end position="197"/>
    </location>
</feature>
<proteinExistence type="inferred from homology"/>
<evidence type="ECO:0000313" key="4">
    <source>
        <dbReference type="EMBL" id="RAK52735.1"/>
    </source>
</evidence>
<dbReference type="InterPro" id="IPR003423">
    <property type="entry name" value="OMP_efflux"/>
</dbReference>
<dbReference type="PROSITE" id="PS51257">
    <property type="entry name" value="PROKAR_LIPOPROTEIN"/>
    <property type="match status" value="1"/>
</dbReference>
<comment type="subcellular location">
    <subcellularLocation>
        <location evidence="2">Cell membrane</location>
        <topology evidence="2">Lipid-anchor</topology>
    </subcellularLocation>
</comment>
<dbReference type="AlphaFoldDB" id="A0A328ADT4"/>
<dbReference type="GO" id="GO:0005886">
    <property type="term" value="C:plasma membrane"/>
    <property type="evidence" value="ECO:0007669"/>
    <property type="project" value="UniProtKB-SubCell"/>
</dbReference>
<evidence type="ECO:0000256" key="2">
    <source>
        <dbReference type="RuleBase" id="RU362097"/>
    </source>
</evidence>
<keyword evidence="2" id="KW-0732">Signal</keyword>
<dbReference type="InterPro" id="IPR010131">
    <property type="entry name" value="MdtP/NodT-like"/>
</dbReference>
<keyword evidence="3" id="KW-0175">Coiled coil</keyword>
<dbReference type="EMBL" id="QFYR01000002">
    <property type="protein sequence ID" value="RAK52735.1"/>
    <property type="molecule type" value="Genomic_DNA"/>
</dbReference>
<comment type="similarity">
    <text evidence="1 2">Belongs to the outer membrane factor (OMF) (TC 1.B.17) family.</text>
</comment>
<keyword evidence="2" id="KW-0812">Transmembrane</keyword>
<evidence type="ECO:0000313" key="5">
    <source>
        <dbReference type="Proteomes" id="UP000249725"/>
    </source>
</evidence>
<dbReference type="SUPFAM" id="SSF56954">
    <property type="entry name" value="Outer membrane efflux proteins (OEP)"/>
    <property type="match status" value="1"/>
</dbReference>
<dbReference type="Proteomes" id="UP000249725">
    <property type="component" value="Unassembled WGS sequence"/>
</dbReference>
<dbReference type="Gene3D" id="1.20.1600.10">
    <property type="entry name" value="Outer membrane efflux proteins (OEP)"/>
    <property type="match status" value="1"/>
</dbReference>
<dbReference type="Pfam" id="PF02321">
    <property type="entry name" value="OEP"/>
    <property type="match status" value="2"/>
</dbReference>
<reference evidence="5" key="1">
    <citation type="submission" date="2018-05" db="EMBL/GenBank/DDBJ databases">
        <authorList>
            <person name="Li X."/>
        </authorList>
    </citation>
    <scope>NUCLEOTIDE SEQUENCE [LARGE SCALE GENOMIC DNA]</scope>
    <source>
        <strain evidence="5">YIM 73061</strain>
    </source>
</reference>
<name>A0A328ADT4_9CAUL</name>
<feature type="chain" id="PRO_5016190849" evidence="2">
    <location>
        <begin position="21"/>
        <end position="465"/>
    </location>
</feature>
<dbReference type="RefSeq" id="WP_111515020.1">
    <property type="nucleotide sequence ID" value="NZ_QFYR01000002.1"/>
</dbReference>
<dbReference type="GO" id="GO:0015562">
    <property type="term" value="F:efflux transmembrane transporter activity"/>
    <property type="evidence" value="ECO:0007669"/>
    <property type="project" value="InterPro"/>
</dbReference>
<accession>A0A328ADT4</accession>
<evidence type="ECO:0000256" key="3">
    <source>
        <dbReference type="SAM" id="Coils"/>
    </source>
</evidence>
<gene>
    <name evidence="4" type="ORF">DJ018_11135</name>
</gene>
<keyword evidence="2" id="KW-0564">Palmitate</keyword>
<keyword evidence="2" id="KW-1134">Transmembrane beta strand</keyword>
<dbReference type="PANTHER" id="PTHR30203">
    <property type="entry name" value="OUTER MEMBRANE CATION EFFLUX PROTEIN"/>
    <property type="match status" value="1"/>
</dbReference>
<protein>
    <submittedName>
        <fullName evidence="4">TolC family protein</fullName>
    </submittedName>
</protein>
<sequence length="465" mass="49492">MMLIRTLLIGASAAALSACAVGPTYEARTEPPVALVSPPEHTTAAPAPADWWSAFGDPELSRLITRAQASNTDLRIALARVREARALFADTRLDPLPRVSVGGAYNRSRGQQPGFTAGRVDLESAELGFDAAWEIDLFGRVRRQVEAARAEVGAAEADLQDARVTLAAEVARSYLQLRGAQARRAVAEENARTQRETLRLTQVRYEVGAADPVDVESARARLSATEAALPAFRTQEAQASHRLAVLVGLRPGDPDPDLAALSAPKAHTPPPQAVALGDASSFLRRRPDVRAAERRLAAATARTGVATAELFPAVRVSGFVGVLSGDLGSLFRSGAQAWSVSPAVSWPGLDLGGARARLRAAQARNDASLAQYDQTVLRAVEDLQNALVAYRERQLQVVSLSQQVAASRRAAELAGLRYREGSLDFLRLLDAERTRLEAEDALAAAQTAANIEVVAIYKALGGAPV</sequence>
<dbReference type="OrthoDB" id="9770517at2"/>
<feature type="signal peptide" evidence="2">
    <location>
        <begin position="1"/>
        <end position="20"/>
    </location>
</feature>
<keyword evidence="2" id="KW-0449">Lipoprotein</keyword>
<keyword evidence="2" id="KW-0472">Membrane</keyword>
<dbReference type="NCBIfam" id="TIGR01845">
    <property type="entry name" value="outer_NodT"/>
    <property type="match status" value="1"/>
</dbReference>